<feature type="domain" description="Calcineurin-like phosphoesterase" evidence="1">
    <location>
        <begin position="7"/>
        <end position="149"/>
    </location>
</feature>
<dbReference type="RefSeq" id="WP_127681434.1">
    <property type="nucleotide sequence ID" value="NZ_SACM01000001.1"/>
</dbReference>
<dbReference type="PANTHER" id="PTHR42850">
    <property type="entry name" value="METALLOPHOSPHOESTERASE"/>
    <property type="match status" value="1"/>
</dbReference>
<proteinExistence type="predicted"/>
<protein>
    <submittedName>
        <fullName evidence="2">Metallophosphoesterase</fullName>
    </submittedName>
</protein>
<evidence type="ECO:0000313" key="3">
    <source>
        <dbReference type="Proteomes" id="UP000288587"/>
    </source>
</evidence>
<dbReference type="InterPro" id="IPR029052">
    <property type="entry name" value="Metallo-depent_PP-like"/>
</dbReference>
<name>A0A437LSJ2_9BURK</name>
<evidence type="ECO:0000313" key="2">
    <source>
        <dbReference type="EMBL" id="RVT88348.1"/>
    </source>
</evidence>
<accession>A0A437LSJ2</accession>
<dbReference type="Pfam" id="PF00149">
    <property type="entry name" value="Metallophos"/>
    <property type="match status" value="1"/>
</dbReference>
<dbReference type="EMBL" id="SACM01000001">
    <property type="protein sequence ID" value="RVT88348.1"/>
    <property type="molecule type" value="Genomic_DNA"/>
</dbReference>
<dbReference type="OrthoDB" id="9807890at2"/>
<gene>
    <name evidence="2" type="ORF">EOD73_05015</name>
</gene>
<dbReference type="AlphaFoldDB" id="A0A437LSJ2"/>
<dbReference type="GO" id="GO:0016791">
    <property type="term" value="F:phosphatase activity"/>
    <property type="evidence" value="ECO:0007669"/>
    <property type="project" value="TreeGrafter"/>
</dbReference>
<dbReference type="Gene3D" id="3.60.21.10">
    <property type="match status" value="1"/>
</dbReference>
<dbReference type="PANTHER" id="PTHR42850:SF7">
    <property type="entry name" value="BIS(5'-NUCLEOSYL)-TETRAPHOSPHATASE PRPE [ASYMMETRICAL]"/>
    <property type="match status" value="1"/>
</dbReference>
<reference evidence="2 3" key="1">
    <citation type="submission" date="2019-01" db="EMBL/GenBank/DDBJ databases">
        <authorList>
            <person name="Chen W.-M."/>
        </authorList>
    </citation>
    <scope>NUCLEOTIDE SEQUENCE [LARGE SCALE GENOMIC DNA]</scope>
    <source>
        <strain evidence="2 3">CCP-18</strain>
    </source>
</reference>
<sequence>MRLSYDLIGDIHGHAAKLEALLKKLGYVRTAEGWKAPAGRKAVFVGDLIDRGPEQMKVVDTVRRMVEGGQAHAVMGNHELNAIGYVTPRRDGPGFLRNHSASKKAQHAEFLAQVGEGSAKHKEIIDWFRTLPLFLDLGAIRAVHAWWHAPYIDQVGAQHLGGQSINDDFLHAAFTKHSPEWRAVEGICKGLEVRLPEGVSFRDHSGVERFEVRTRWWMGDDVSLRDVAILDEEQRLQLPEHPMKAMTDSYEARTITDIPVFIGHYWMQGTPVIQDHKVACLDWSAAKEGPLVAYRWDGEQVLSNHKFVCSH</sequence>
<dbReference type="SUPFAM" id="SSF56300">
    <property type="entry name" value="Metallo-dependent phosphatases"/>
    <property type="match status" value="1"/>
</dbReference>
<dbReference type="InterPro" id="IPR050126">
    <property type="entry name" value="Ap4A_hydrolase"/>
</dbReference>
<evidence type="ECO:0000259" key="1">
    <source>
        <dbReference type="Pfam" id="PF00149"/>
    </source>
</evidence>
<organism evidence="2 3">
    <name type="scientific">Inhella crocodyli</name>
    <dbReference type="NCBI Taxonomy" id="2499851"/>
    <lineage>
        <taxon>Bacteria</taxon>
        <taxon>Pseudomonadati</taxon>
        <taxon>Pseudomonadota</taxon>
        <taxon>Betaproteobacteria</taxon>
        <taxon>Burkholderiales</taxon>
        <taxon>Sphaerotilaceae</taxon>
        <taxon>Inhella</taxon>
    </lineage>
</organism>
<dbReference type="InterPro" id="IPR004843">
    <property type="entry name" value="Calcineurin-like_PHP"/>
</dbReference>
<keyword evidence="3" id="KW-1185">Reference proteome</keyword>
<dbReference type="GO" id="GO:0005737">
    <property type="term" value="C:cytoplasm"/>
    <property type="evidence" value="ECO:0007669"/>
    <property type="project" value="TreeGrafter"/>
</dbReference>
<dbReference type="Proteomes" id="UP000288587">
    <property type="component" value="Unassembled WGS sequence"/>
</dbReference>
<comment type="caution">
    <text evidence="2">The sequence shown here is derived from an EMBL/GenBank/DDBJ whole genome shotgun (WGS) entry which is preliminary data.</text>
</comment>